<evidence type="ECO:0000313" key="2">
    <source>
        <dbReference type="EMBL" id="MBX49783.1"/>
    </source>
</evidence>
<keyword evidence="1" id="KW-0472">Membrane</keyword>
<organism evidence="2">
    <name type="scientific">Rhizophora mucronata</name>
    <name type="common">Asiatic mangrove</name>
    <dbReference type="NCBI Taxonomy" id="61149"/>
    <lineage>
        <taxon>Eukaryota</taxon>
        <taxon>Viridiplantae</taxon>
        <taxon>Streptophyta</taxon>
        <taxon>Embryophyta</taxon>
        <taxon>Tracheophyta</taxon>
        <taxon>Spermatophyta</taxon>
        <taxon>Magnoliopsida</taxon>
        <taxon>eudicotyledons</taxon>
        <taxon>Gunneridae</taxon>
        <taxon>Pentapetalae</taxon>
        <taxon>rosids</taxon>
        <taxon>fabids</taxon>
        <taxon>Malpighiales</taxon>
        <taxon>Rhizophoraceae</taxon>
        <taxon>Rhizophora</taxon>
    </lineage>
</organism>
<feature type="transmembrane region" description="Helical" evidence="1">
    <location>
        <begin position="39"/>
        <end position="58"/>
    </location>
</feature>
<accession>A0A2P2P564</accession>
<evidence type="ECO:0000256" key="1">
    <source>
        <dbReference type="SAM" id="Phobius"/>
    </source>
</evidence>
<keyword evidence="1" id="KW-1133">Transmembrane helix</keyword>
<feature type="transmembrane region" description="Helical" evidence="1">
    <location>
        <begin position="65"/>
        <end position="84"/>
    </location>
</feature>
<proteinExistence type="predicted"/>
<feature type="transmembrane region" description="Helical" evidence="1">
    <location>
        <begin position="12"/>
        <end position="33"/>
    </location>
</feature>
<keyword evidence="1" id="KW-0812">Transmembrane</keyword>
<dbReference type="EMBL" id="GGEC01069299">
    <property type="protein sequence ID" value="MBX49783.1"/>
    <property type="molecule type" value="Transcribed_RNA"/>
</dbReference>
<name>A0A2P2P564_RHIMU</name>
<sequence length="90" mass="10598">MHDMKICFVLYLAYRCVVEISVGEIFFFGTYVLEYLWHVSRITALLTKNFIFCIRFLLKMLKQSLKVIISLSFFTNLSVVWAALKVHVLN</sequence>
<protein>
    <submittedName>
        <fullName evidence="2">Uncharacterized protein</fullName>
    </submittedName>
</protein>
<dbReference type="AlphaFoldDB" id="A0A2P2P564"/>
<reference evidence="2" key="1">
    <citation type="submission" date="2018-02" db="EMBL/GenBank/DDBJ databases">
        <title>Rhizophora mucronata_Transcriptome.</title>
        <authorList>
            <person name="Meera S.P."/>
            <person name="Sreeshan A."/>
            <person name="Augustine A."/>
        </authorList>
    </citation>
    <scope>NUCLEOTIDE SEQUENCE</scope>
    <source>
        <tissue evidence="2">Leaf</tissue>
    </source>
</reference>